<name>A0A173TLT0_ANAHA</name>
<dbReference type="EMBL" id="CYXT01000017">
    <property type="protein sequence ID" value="CUN03822.1"/>
    <property type="molecule type" value="Genomic_DNA"/>
</dbReference>
<dbReference type="AlphaFoldDB" id="A0A173TLT0"/>
<evidence type="ECO:0000313" key="1">
    <source>
        <dbReference type="EMBL" id="CUN03822.1"/>
    </source>
</evidence>
<dbReference type="RefSeq" id="WP_044920737.1">
    <property type="nucleotide sequence ID" value="NZ_JYFK01000001.1"/>
</dbReference>
<evidence type="ECO:0000313" key="2">
    <source>
        <dbReference type="Proteomes" id="UP000095598"/>
    </source>
</evidence>
<accession>A0A173TLT0</accession>
<dbReference type="Proteomes" id="UP000095598">
    <property type="component" value="Unassembled WGS sequence"/>
</dbReference>
<protein>
    <submittedName>
        <fullName evidence="1">Uncharacterized protein</fullName>
    </submittedName>
</protein>
<organism evidence="1 2">
    <name type="scientific">Anaerostipes hadrus</name>
    <dbReference type="NCBI Taxonomy" id="649756"/>
    <lineage>
        <taxon>Bacteria</taxon>
        <taxon>Bacillati</taxon>
        <taxon>Bacillota</taxon>
        <taxon>Clostridia</taxon>
        <taxon>Lachnospirales</taxon>
        <taxon>Lachnospiraceae</taxon>
        <taxon>Anaerostipes</taxon>
    </lineage>
</organism>
<reference evidence="1 2" key="1">
    <citation type="submission" date="2015-09" db="EMBL/GenBank/DDBJ databases">
        <authorList>
            <consortium name="Pathogen Informatics"/>
        </authorList>
    </citation>
    <scope>NUCLEOTIDE SEQUENCE [LARGE SCALE GENOMIC DNA]</scope>
    <source>
        <strain evidence="1 2">2789STDY5608868</strain>
    </source>
</reference>
<sequence length="185" mass="21947">MRTKMIYIADDEITFESEIECREHERKVKQEILQNMKDLDLYLCKKYFPELEINAEPELFQASMWLQTDISEIMVSFPESKDEIISTIKANPYGDKILQDYLNFDKLERNVEIRNDFLAALKSVKRGSELSGPLDWSFSKRDLTELAKLHKANKCRKKIEDLLTDCNFHYESAKFHNKDYTEFLN</sequence>
<proteinExistence type="predicted"/>
<gene>
    <name evidence="1" type="ORF">ERS852425_02213</name>
</gene>